<keyword evidence="3" id="KW-1185">Reference proteome</keyword>
<feature type="signal peptide" evidence="1">
    <location>
        <begin position="1"/>
        <end position="17"/>
    </location>
</feature>
<evidence type="ECO:0000256" key="1">
    <source>
        <dbReference type="SAM" id="SignalP"/>
    </source>
</evidence>
<proteinExistence type="predicted"/>
<gene>
    <name evidence="2" type="ORF">HERIO_1406</name>
</gene>
<name>A0A1X0QA82_9MICR</name>
<dbReference type="AlphaFoldDB" id="A0A1X0QA82"/>
<reference evidence="2 3" key="1">
    <citation type="journal article" date="2017" name="Environ. Microbiol.">
        <title>Decay of the glycolytic pathway and adaptation to intranuclear parasitism within Enterocytozoonidae microsporidia.</title>
        <authorList>
            <person name="Wiredu Boakye D."/>
            <person name="Jaroenlak P."/>
            <person name="Prachumwat A."/>
            <person name="Williams T.A."/>
            <person name="Bateman K.S."/>
            <person name="Itsathitphaisarn O."/>
            <person name="Sritunyalucksana K."/>
            <person name="Paszkiewicz K.H."/>
            <person name="Moore K.A."/>
            <person name="Stentiford G.D."/>
            <person name="Williams B.A."/>
        </authorList>
    </citation>
    <scope>NUCLEOTIDE SEQUENCE [LARGE SCALE GENOMIC DNA]</scope>
    <source>
        <strain evidence="2 3">GB1</strain>
    </source>
</reference>
<dbReference type="EMBL" id="LVKB01000069">
    <property type="protein sequence ID" value="ORD96672.1"/>
    <property type="molecule type" value="Genomic_DNA"/>
</dbReference>
<keyword evidence="1" id="KW-0732">Signal</keyword>
<feature type="chain" id="PRO_5012191081" evidence="1">
    <location>
        <begin position="18"/>
        <end position="176"/>
    </location>
</feature>
<dbReference type="VEuPathDB" id="MicrosporidiaDB:HERIO_1406"/>
<organism evidence="2 3">
    <name type="scientific">Hepatospora eriocheir</name>
    <dbReference type="NCBI Taxonomy" id="1081669"/>
    <lineage>
        <taxon>Eukaryota</taxon>
        <taxon>Fungi</taxon>
        <taxon>Fungi incertae sedis</taxon>
        <taxon>Microsporidia</taxon>
        <taxon>Hepatosporidae</taxon>
        <taxon>Hepatospora</taxon>
    </lineage>
</organism>
<dbReference type="Proteomes" id="UP000192356">
    <property type="component" value="Unassembled WGS sequence"/>
</dbReference>
<evidence type="ECO:0000313" key="2">
    <source>
        <dbReference type="EMBL" id="ORD96672.1"/>
    </source>
</evidence>
<accession>A0A1X0QA82</accession>
<comment type="caution">
    <text evidence="2">The sequence shown here is derived from an EMBL/GenBank/DDBJ whole genome shotgun (WGS) entry which is preliminary data.</text>
</comment>
<sequence length="176" mass="20347">MLRVFIILLVKLYSAKSSANSSYLVTKPQLIKESNNLKNNSSNVFEEFRPGNGCYPTGMSRKNQKNTKSLMTQIKDGYPILIDFDDGKCGGEECYDMCKVFRLQFKDFFYHPNTSQEVKKLLTLENYKNLSKIKKFVVFWQGKAYFDLKSVESIFKPVKILKPKAEEYDDVSIITS</sequence>
<evidence type="ECO:0000313" key="3">
    <source>
        <dbReference type="Proteomes" id="UP000192356"/>
    </source>
</evidence>
<protein>
    <submittedName>
        <fullName evidence="2">Uncharacterized protein</fullName>
    </submittedName>
</protein>
<dbReference type="VEuPathDB" id="MicrosporidiaDB:A0H76_2756"/>